<dbReference type="NCBIfam" id="TIGR04222">
    <property type="entry name" value="near_uncomplex"/>
    <property type="match status" value="1"/>
</dbReference>
<evidence type="ECO:0000313" key="1">
    <source>
        <dbReference type="EMBL" id="RNG21684.1"/>
    </source>
</evidence>
<dbReference type="AlphaFoldDB" id="A0A3M8VVA4"/>
<proteinExistence type="predicted"/>
<comment type="caution">
    <text evidence="1">The sequence shown here is derived from an EMBL/GenBank/DDBJ whole genome shotgun (WGS) entry which is preliminary data.</text>
</comment>
<dbReference type="EMBL" id="RIBZ01000271">
    <property type="protein sequence ID" value="RNG21684.1"/>
    <property type="molecule type" value="Genomic_DNA"/>
</dbReference>
<gene>
    <name evidence="1" type="ORF">EEJ42_22035</name>
</gene>
<dbReference type="Proteomes" id="UP000275401">
    <property type="component" value="Unassembled WGS sequence"/>
</dbReference>
<accession>A0A3M8VVA4</accession>
<reference evidence="1 2" key="1">
    <citation type="submission" date="2018-11" db="EMBL/GenBank/DDBJ databases">
        <title>The Potential of Streptomyces as Biocontrol Agents against the Tomato grey mould, Botrytis cinerea (Gray mold) Frontiers in Microbiology.</title>
        <authorList>
            <person name="Li D."/>
        </authorList>
    </citation>
    <scope>NUCLEOTIDE SEQUENCE [LARGE SCALE GENOMIC DNA]</scope>
    <source>
        <strain evidence="1 2">NEAU-LD23</strain>
    </source>
</reference>
<sequence>MLWVLFLLVAWGSAVVSCTRLCLAAVAAAQPMEATAGPRPDGRALSLYEAAFLAGGPRRVADLALVSMSRERRLLLAHTGWVTVVDPDGRNDLERSVIAAIGPRGQSPVPPVRTALTTADPVRALADRLVAAGLAVPAGARANVA</sequence>
<keyword evidence="2" id="KW-1185">Reference proteome</keyword>
<dbReference type="InterPro" id="IPR026467">
    <property type="entry name" value="Ser/Gly_Cys_C_dom"/>
</dbReference>
<protein>
    <submittedName>
        <fullName evidence="1">TIGR04222 domain-containing membrane protein</fullName>
    </submittedName>
</protein>
<name>A0A3M8VVA4_9ACTN</name>
<evidence type="ECO:0000313" key="2">
    <source>
        <dbReference type="Proteomes" id="UP000275401"/>
    </source>
</evidence>
<organism evidence="1 2">
    <name type="scientific">Streptomyces botrytidirepellens</name>
    <dbReference type="NCBI Taxonomy" id="2486417"/>
    <lineage>
        <taxon>Bacteria</taxon>
        <taxon>Bacillati</taxon>
        <taxon>Actinomycetota</taxon>
        <taxon>Actinomycetes</taxon>
        <taxon>Kitasatosporales</taxon>
        <taxon>Streptomycetaceae</taxon>
        <taxon>Streptomyces</taxon>
    </lineage>
</organism>
<dbReference type="RefSeq" id="WP_123102103.1">
    <property type="nucleotide sequence ID" value="NZ_RIBZ01000271.1"/>
</dbReference>
<feature type="non-terminal residue" evidence="1">
    <location>
        <position position="145"/>
    </location>
</feature>